<gene>
    <name evidence="5" type="ORF">ACLA_079810</name>
</gene>
<feature type="region of interest" description="Disordered" evidence="3">
    <location>
        <begin position="431"/>
        <end position="618"/>
    </location>
</feature>
<dbReference type="GO" id="GO:0016020">
    <property type="term" value="C:membrane"/>
    <property type="evidence" value="ECO:0007669"/>
    <property type="project" value="TreeGrafter"/>
</dbReference>
<dbReference type="RefSeq" id="XP_001267723.1">
    <property type="nucleotide sequence ID" value="XM_001267722.1"/>
</dbReference>
<sequence>MESVTLRRKDTTKGPPLRVLSLDGGGVRGYSMLIILQELMYRIYVECEGKPPRRDEIPKPCDHFDLIAGTGTGGLIALMLGRLRLDLETCKEVYVRMTRRVFETDKTIAGIPYRSTLFKASKLEEAIRECVREHTIFEAEGNDMPPSSSRSSIVSMPYSPGTIPQRSVSRGSFSASYAAHPSSPVSQRHSAIVNGLRWGKPDALLYDNRENRTKTAVTAVYKGTTRNGSAVLLRSYDSRKEPPPEFNCTIWQAGRATSATGLAFKPIQIGQHVFIDEGAGTYNPAPQILDEAAVNEWPGREIGVFVSVGTGKRPAGTNSRQHEWWEGFVGDGLGSFAEARRRLIAKIEGCEDIHREMLRSHLAKRNVSQDNYYRLNVEVGVGEFGMNEWNRLVDISTGTRRYLSKTEVKKSILDAGVKFAKIDRMHRRLAAHAAAGGSEGSGEPADDMPFTPHSYQSSQGPTFTVSPPSHPMAVELPAELPGDFVPLPTNPPLPIPSNGRVASPPPDDLSSPSARVSGSEFSFTHSHSDVSRPSSQQQQTTSPRLSMEQVHEGNFAPPVPPKTPIPYPDNVNETLMPMPLVIPHHGRHGSTGKVRPPYPVDETPPAVNKQRKPSYHVR</sequence>
<dbReference type="Gene3D" id="3.40.1090.10">
    <property type="entry name" value="Cytosolic phospholipase A2 catalytic domain"/>
    <property type="match status" value="1"/>
</dbReference>
<feature type="compositionally biased region" description="Low complexity" evidence="3">
    <location>
        <begin position="531"/>
        <end position="544"/>
    </location>
</feature>
<organism evidence="5 6">
    <name type="scientific">Aspergillus clavatus (strain ATCC 1007 / CBS 513.65 / DSM 816 / NCTC 3887 / NRRL 1 / QM 1276 / 107)</name>
    <dbReference type="NCBI Taxonomy" id="344612"/>
    <lineage>
        <taxon>Eukaryota</taxon>
        <taxon>Fungi</taxon>
        <taxon>Dikarya</taxon>
        <taxon>Ascomycota</taxon>
        <taxon>Pezizomycotina</taxon>
        <taxon>Eurotiomycetes</taxon>
        <taxon>Eurotiomycetidae</taxon>
        <taxon>Eurotiales</taxon>
        <taxon>Aspergillaceae</taxon>
        <taxon>Aspergillus</taxon>
        <taxon>Aspergillus subgen. Fumigati</taxon>
    </lineage>
</organism>
<dbReference type="PANTHER" id="PTHR24185">
    <property type="entry name" value="CALCIUM-INDEPENDENT PHOSPHOLIPASE A2-GAMMA"/>
    <property type="match status" value="1"/>
</dbReference>
<reference evidence="5 6" key="1">
    <citation type="journal article" date="2008" name="PLoS Genet.">
        <title>Genomic islands in the pathogenic filamentous fungus Aspergillus fumigatus.</title>
        <authorList>
            <person name="Fedorova N.D."/>
            <person name="Khaldi N."/>
            <person name="Joardar V.S."/>
            <person name="Maiti R."/>
            <person name="Amedeo P."/>
            <person name="Anderson M.J."/>
            <person name="Crabtree J."/>
            <person name="Silva J.C."/>
            <person name="Badger J.H."/>
            <person name="Albarraq A."/>
            <person name="Angiuoli S."/>
            <person name="Bussey H."/>
            <person name="Bowyer P."/>
            <person name="Cotty P.J."/>
            <person name="Dyer P.S."/>
            <person name="Egan A."/>
            <person name="Galens K."/>
            <person name="Fraser-Liggett C.M."/>
            <person name="Haas B.J."/>
            <person name="Inman J.M."/>
            <person name="Kent R."/>
            <person name="Lemieux S."/>
            <person name="Malavazi I."/>
            <person name="Orvis J."/>
            <person name="Roemer T."/>
            <person name="Ronning C.M."/>
            <person name="Sundaram J.P."/>
            <person name="Sutton G."/>
            <person name="Turner G."/>
            <person name="Venter J.C."/>
            <person name="White O.R."/>
            <person name="Whitty B.R."/>
            <person name="Youngman P."/>
            <person name="Wolfe K.H."/>
            <person name="Goldman G.H."/>
            <person name="Wortman J.R."/>
            <person name="Jiang B."/>
            <person name="Denning D.W."/>
            <person name="Nierman W.C."/>
        </authorList>
    </citation>
    <scope>NUCLEOTIDE SEQUENCE [LARGE SCALE GENOMIC DNA]</scope>
    <source>
        <strain evidence="6">ATCC 1007 / CBS 513.65 / DSM 816 / NCTC 3887 / NRRL 1</strain>
    </source>
</reference>
<dbReference type="Proteomes" id="UP000006701">
    <property type="component" value="Unassembled WGS sequence"/>
</dbReference>
<dbReference type="GO" id="GO:0046486">
    <property type="term" value="P:glycerolipid metabolic process"/>
    <property type="evidence" value="ECO:0007669"/>
    <property type="project" value="UniProtKB-ARBA"/>
</dbReference>
<dbReference type="VEuPathDB" id="FungiDB:ACLA_079810"/>
<keyword evidence="5" id="KW-0378">Hydrolase</keyword>
<feature type="compositionally biased region" description="Polar residues" evidence="3">
    <location>
        <begin position="453"/>
        <end position="467"/>
    </location>
</feature>
<dbReference type="GeneID" id="4700040"/>
<name>A1CSL0_ASPCL</name>
<dbReference type="Pfam" id="PF01734">
    <property type="entry name" value="Patatin"/>
    <property type="match status" value="1"/>
</dbReference>
<evidence type="ECO:0000259" key="4">
    <source>
        <dbReference type="PROSITE" id="PS51635"/>
    </source>
</evidence>
<evidence type="ECO:0000256" key="3">
    <source>
        <dbReference type="SAM" id="MobiDB-lite"/>
    </source>
</evidence>
<accession>A1CSL0</accession>
<feature type="domain" description="PNPLA" evidence="4">
    <location>
        <begin position="20"/>
        <end position="206"/>
    </location>
</feature>
<dbReference type="CDD" id="cd07216">
    <property type="entry name" value="Pat17_PNPLA8_PNPLA9_like3"/>
    <property type="match status" value="1"/>
</dbReference>
<dbReference type="PANTHER" id="PTHR24185:SF4">
    <property type="entry name" value="SERINE HYDROLASE, PUTATIVE (AFU_ORTHOLOGUE AFUA_2G07870)-RELATED"/>
    <property type="match status" value="1"/>
</dbReference>
<dbReference type="STRING" id="344612.A1CSL0"/>
<dbReference type="OrthoDB" id="630895at2759"/>
<dbReference type="eggNOG" id="KOG4231">
    <property type="taxonomic scope" value="Eukaryota"/>
</dbReference>
<dbReference type="InterPro" id="IPR002641">
    <property type="entry name" value="PNPLA_dom"/>
</dbReference>
<dbReference type="SUPFAM" id="SSF52151">
    <property type="entry name" value="FabD/lysophospholipase-like"/>
    <property type="match status" value="1"/>
</dbReference>
<dbReference type="OMA" id="PEFDCTI"/>
<feature type="compositionally biased region" description="Basic residues" evidence="3">
    <location>
        <begin position="609"/>
        <end position="618"/>
    </location>
</feature>
<evidence type="ECO:0000256" key="1">
    <source>
        <dbReference type="ARBA" id="ARBA00023098"/>
    </source>
</evidence>
<evidence type="ECO:0000256" key="2">
    <source>
        <dbReference type="PROSITE-ProRule" id="PRU01161"/>
    </source>
</evidence>
<dbReference type="HOGENOM" id="CLU_000288_144_6_1"/>
<evidence type="ECO:0000313" key="5">
    <source>
        <dbReference type="EMBL" id="EAW06297.1"/>
    </source>
</evidence>
<protein>
    <submittedName>
        <fullName evidence="5">Patatin-like serine hydrolase, putative</fullName>
    </submittedName>
</protein>
<dbReference type="GO" id="GO:0047499">
    <property type="term" value="F:calcium-independent phospholipase A2 activity"/>
    <property type="evidence" value="ECO:0007669"/>
    <property type="project" value="TreeGrafter"/>
</dbReference>
<keyword evidence="1" id="KW-0443">Lipid metabolism</keyword>
<proteinExistence type="predicted"/>
<keyword evidence="6" id="KW-1185">Reference proteome</keyword>
<dbReference type="GO" id="GO:0019369">
    <property type="term" value="P:arachidonate metabolic process"/>
    <property type="evidence" value="ECO:0007669"/>
    <property type="project" value="TreeGrafter"/>
</dbReference>
<dbReference type="AlphaFoldDB" id="A1CSL0"/>
<feature type="short sequence motif" description="GXGXXG" evidence="2">
    <location>
        <begin position="24"/>
        <end position="29"/>
    </location>
</feature>
<dbReference type="PROSITE" id="PS51635">
    <property type="entry name" value="PNPLA"/>
    <property type="match status" value="1"/>
</dbReference>
<dbReference type="KEGG" id="act:ACLA_079810"/>
<feature type="compositionally biased region" description="Polar residues" evidence="3">
    <location>
        <begin position="514"/>
        <end position="525"/>
    </location>
</feature>
<evidence type="ECO:0000313" key="6">
    <source>
        <dbReference type="Proteomes" id="UP000006701"/>
    </source>
</evidence>
<feature type="compositionally biased region" description="Pro residues" evidence="3">
    <location>
        <begin position="557"/>
        <end position="567"/>
    </location>
</feature>
<dbReference type="InterPro" id="IPR016035">
    <property type="entry name" value="Acyl_Trfase/lysoPLipase"/>
</dbReference>
<dbReference type="EMBL" id="DS027060">
    <property type="protein sequence ID" value="EAW06297.1"/>
    <property type="molecule type" value="Genomic_DNA"/>
</dbReference>
<comment type="caution">
    <text evidence="2">Lacks conserved residue(s) required for the propagation of feature annotation.</text>
</comment>